<dbReference type="InterPro" id="IPR036271">
    <property type="entry name" value="Tet_transcr_reg_TetR-rel_C_sf"/>
</dbReference>
<protein>
    <submittedName>
        <fullName evidence="6">TetR/AcrR family transcriptional regulator</fullName>
    </submittedName>
</protein>
<evidence type="ECO:0000313" key="6">
    <source>
        <dbReference type="EMBL" id="TDD55548.1"/>
    </source>
</evidence>
<comment type="caution">
    <text evidence="6">The sequence shown here is derived from an EMBL/GenBank/DDBJ whole genome shotgun (WGS) entry which is preliminary data.</text>
</comment>
<dbReference type="PRINTS" id="PR00455">
    <property type="entry name" value="HTHTETR"/>
</dbReference>
<reference evidence="6 7" key="1">
    <citation type="submission" date="2019-03" db="EMBL/GenBank/DDBJ databases">
        <title>Draft genome sequences of novel Actinobacteria.</title>
        <authorList>
            <person name="Sahin N."/>
            <person name="Ay H."/>
            <person name="Saygin H."/>
        </authorList>
    </citation>
    <scope>NUCLEOTIDE SEQUENCE [LARGE SCALE GENOMIC DNA]</scope>
    <source>
        <strain evidence="6 7">7K502</strain>
    </source>
</reference>
<feature type="domain" description="HTH tetR-type" evidence="5">
    <location>
        <begin position="1"/>
        <end position="55"/>
    </location>
</feature>
<evidence type="ECO:0000256" key="4">
    <source>
        <dbReference type="PROSITE-ProRule" id="PRU00335"/>
    </source>
</evidence>
<proteinExistence type="predicted"/>
<dbReference type="SUPFAM" id="SSF46689">
    <property type="entry name" value="Homeodomain-like"/>
    <property type="match status" value="1"/>
</dbReference>
<dbReference type="PANTHER" id="PTHR47506:SF3">
    <property type="entry name" value="HTH-TYPE TRANSCRIPTIONAL REGULATOR LMRA"/>
    <property type="match status" value="1"/>
</dbReference>
<dbReference type="GO" id="GO:0003677">
    <property type="term" value="F:DNA binding"/>
    <property type="evidence" value="ECO:0007669"/>
    <property type="project" value="UniProtKB-UniRule"/>
</dbReference>
<evidence type="ECO:0000256" key="3">
    <source>
        <dbReference type="ARBA" id="ARBA00023163"/>
    </source>
</evidence>
<keyword evidence="2 4" id="KW-0238">DNA-binding</keyword>
<name>A0A4R4ZB10_9PSEU</name>
<accession>A0A4R4ZB10</accession>
<sequence>MLDTAMELFRRQGYHATGVNQVLAEAEAPRGSLYFHFPGGKQQLAAEAVEASGRQVAELLAAVLAEASGPREAVAAMMAHFAQALEESDFSRGCPVATVALEASADSPDVRSACDGAYGTWLVGLAAAFAGWGIPVARAEELAVIALSMLEGALLLCKVQRDVAALRTVGDQLADLLEGVRAEQA</sequence>
<dbReference type="Proteomes" id="UP000294947">
    <property type="component" value="Unassembled WGS sequence"/>
</dbReference>
<keyword evidence="7" id="KW-1185">Reference proteome</keyword>
<keyword evidence="3" id="KW-0804">Transcription</keyword>
<dbReference type="Pfam" id="PF00440">
    <property type="entry name" value="TetR_N"/>
    <property type="match status" value="1"/>
</dbReference>
<dbReference type="Gene3D" id="1.10.357.10">
    <property type="entry name" value="Tetracycline Repressor, domain 2"/>
    <property type="match status" value="1"/>
</dbReference>
<keyword evidence="1" id="KW-0805">Transcription regulation</keyword>
<dbReference type="AlphaFoldDB" id="A0A4R4ZB10"/>
<dbReference type="EMBL" id="SMKW01000003">
    <property type="protein sequence ID" value="TDD55548.1"/>
    <property type="molecule type" value="Genomic_DNA"/>
</dbReference>
<evidence type="ECO:0000313" key="7">
    <source>
        <dbReference type="Proteomes" id="UP000294947"/>
    </source>
</evidence>
<feature type="DNA-binding region" description="H-T-H motif" evidence="4">
    <location>
        <begin position="18"/>
        <end position="37"/>
    </location>
</feature>
<organism evidence="6 7">
    <name type="scientific">Saccharopolyspora elongata</name>
    <dbReference type="NCBI Taxonomy" id="2530387"/>
    <lineage>
        <taxon>Bacteria</taxon>
        <taxon>Bacillati</taxon>
        <taxon>Actinomycetota</taxon>
        <taxon>Actinomycetes</taxon>
        <taxon>Pseudonocardiales</taxon>
        <taxon>Pseudonocardiaceae</taxon>
        <taxon>Saccharopolyspora</taxon>
    </lineage>
</organism>
<dbReference type="Pfam" id="PF21993">
    <property type="entry name" value="TetR_C_13_2"/>
    <property type="match status" value="1"/>
</dbReference>
<dbReference type="InterPro" id="IPR001647">
    <property type="entry name" value="HTH_TetR"/>
</dbReference>
<evidence type="ECO:0000259" key="5">
    <source>
        <dbReference type="PROSITE" id="PS50977"/>
    </source>
</evidence>
<dbReference type="InterPro" id="IPR054156">
    <property type="entry name" value="YxaF_TetR_C"/>
</dbReference>
<evidence type="ECO:0000256" key="2">
    <source>
        <dbReference type="ARBA" id="ARBA00023125"/>
    </source>
</evidence>
<dbReference type="InterPro" id="IPR009057">
    <property type="entry name" value="Homeodomain-like_sf"/>
</dbReference>
<evidence type="ECO:0000256" key="1">
    <source>
        <dbReference type="ARBA" id="ARBA00023015"/>
    </source>
</evidence>
<gene>
    <name evidence="6" type="ORF">E1288_03620</name>
</gene>
<dbReference type="PANTHER" id="PTHR47506">
    <property type="entry name" value="TRANSCRIPTIONAL REGULATORY PROTEIN"/>
    <property type="match status" value="1"/>
</dbReference>
<dbReference type="OrthoDB" id="4567939at2"/>
<dbReference type="PROSITE" id="PS50977">
    <property type="entry name" value="HTH_TETR_2"/>
    <property type="match status" value="1"/>
</dbReference>
<dbReference type="SUPFAM" id="SSF48498">
    <property type="entry name" value="Tetracyclin repressor-like, C-terminal domain"/>
    <property type="match status" value="1"/>
</dbReference>